<dbReference type="PROSITE" id="PS01126">
    <property type="entry name" value="EF_TS_1"/>
    <property type="match status" value="1"/>
</dbReference>
<organism evidence="7 8">
    <name type="scientific">Candidatus Buchananbacteria bacterium CG10_big_fil_rev_8_21_14_0_10_33_19</name>
    <dbReference type="NCBI Taxonomy" id="1974525"/>
    <lineage>
        <taxon>Bacteria</taxon>
        <taxon>Candidatus Buchananiibacteriota</taxon>
    </lineage>
</organism>
<dbReference type="InterPro" id="IPR001816">
    <property type="entry name" value="Transl_elong_EFTs/EF1B"/>
</dbReference>
<evidence type="ECO:0000313" key="8">
    <source>
        <dbReference type="Proteomes" id="UP000229056"/>
    </source>
</evidence>
<name>A0A2H0W3K2_9BACT</name>
<dbReference type="PANTHER" id="PTHR11741">
    <property type="entry name" value="ELONGATION FACTOR TS"/>
    <property type="match status" value="1"/>
</dbReference>
<dbReference type="InterPro" id="IPR014039">
    <property type="entry name" value="Transl_elong_EFTs/EF1B_dimer"/>
</dbReference>
<feature type="domain" description="Translation elongation factor EFTs/EF1B dimerisation" evidence="6">
    <location>
        <begin position="80"/>
        <end position="270"/>
    </location>
</feature>
<dbReference type="PANTHER" id="PTHR11741:SF0">
    <property type="entry name" value="ELONGATION FACTOR TS, MITOCHONDRIAL"/>
    <property type="match status" value="1"/>
</dbReference>
<dbReference type="InterPro" id="IPR009060">
    <property type="entry name" value="UBA-like_sf"/>
</dbReference>
<dbReference type="Proteomes" id="UP000229056">
    <property type="component" value="Unassembled WGS sequence"/>
</dbReference>
<dbReference type="GO" id="GO:0003746">
    <property type="term" value="F:translation elongation factor activity"/>
    <property type="evidence" value="ECO:0007669"/>
    <property type="project" value="UniProtKB-UniRule"/>
</dbReference>
<comment type="caution">
    <text evidence="7">The sequence shown here is derived from an EMBL/GenBank/DDBJ whole genome shotgun (WGS) entry which is preliminary data.</text>
</comment>
<dbReference type="SUPFAM" id="SSF54713">
    <property type="entry name" value="Elongation factor Ts (EF-Ts), dimerisation domain"/>
    <property type="match status" value="1"/>
</dbReference>
<dbReference type="Pfam" id="PF00889">
    <property type="entry name" value="EF_TS"/>
    <property type="match status" value="1"/>
</dbReference>
<sequence>MYFKINNFKTMGIDLQTITQLRNQTGAGISDCKKALDESNGDIDKAIEILRKKGEIKAAKKSDRETNEGLVAVARDGQKAAVVVLACETDFVSRNEDFIATASDYAKKLLITPEFDFKAWVEDSIKAELVIKIGENIKLADFGVIEGAVLGVYIHSNKKTGAIVALTGGSEELANDIAMHIVAMSPKHLAPENVPAEELEKEKEIYREQMKNENKPEEIIEKIIMGKVNKYYEDVCLLNQSFIKDDSKKISDLLKEAGEGVTIGAFKKFSV</sequence>
<dbReference type="HAMAP" id="MF_00050">
    <property type="entry name" value="EF_Ts"/>
    <property type="match status" value="1"/>
</dbReference>
<dbReference type="NCBIfam" id="TIGR00116">
    <property type="entry name" value="tsf"/>
    <property type="match status" value="1"/>
</dbReference>
<evidence type="ECO:0000256" key="2">
    <source>
        <dbReference type="ARBA" id="ARBA00016956"/>
    </source>
</evidence>
<keyword evidence="4 5" id="KW-0648">Protein biosynthesis</keyword>
<keyword evidence="5" id="KW-0963">Cytoplasm</keyword>
<dbReference type="AlphaFoldDB" id="A0A2H0W3K2"/>
<dbReference type="InterPro" id="IPR018101">
    <property type="entry name" value="Transl_elong_Ts_CS"/>
</dbReference>
<proteinExistence type="inferred from homology"/>
<dbReference type="Gene3D" id="3.30.479.20">
    <property type="entry name" value="Elongation factor Ts, dimerisation domain"/>
    <property type="match status" value="2"/>
</dbReference>
<evidence type="ECO:0000256" key="3">
    <source>
        <dbReference type="ARBA" id="ARBA00022768"/>
    </source>
</evidence>
<comment type="subcellular location">
    <subcellularLocation>
        <location evidence="5">Cytoplasm</location>
    </subcellularLocation>
</comment>
<comment type="function">
    <text evidence="5">Associates with the EF-Tu.GDP complex and induces the exchange of GDP to GTP. It remains bound to the aminoacyl-tRNA.EF-Tu.GTP complex up to the GTP hydrolysis stage on the ribosome.</text>
</comment>
<evidence type="ECO:0000313" key="7">
    <source>
        <dbReference type="EMBL" id="PIS05926.1"/>
    </source>
</evidence>
<dbReference type="Gene3D" id="1.10.286.20">
    <property type="match status" value="1"/>
</dbReference>
<protein>
    <recommendedName>
        <fullName evidence="2 5">Elongation factor Ts</fullName>
        <shortName evidence="5">EF-Ts</shortName>
    </recommendedName>
</protein>
<feature type="region of interest" description="Involved in Mg(2+) ion dislocation from EF-Tu" evidence="5">
    <location>
        <begin position="89"/>
        <end position="92"/>
    </location>
</feature>
<keyword evidence="3 5" id="KW-0251">Elongation factor</keyword>
<dbReference type="InterPro" id="IPR036402">
    <property type="entry name" value="EF-Ts_dimer_sf"/>
</dbReference>
<comment type="similarity">
    <text evidence="1 5">Belongs to the EF-Ts family.</text>
</comment>
<evidence type="ECO:0000259" key="6">
    <source>
        <dbReference type="Pfam" id="PF00889"/>
    </source>
</evidence>
<accession>A0A2H0W3K2</accession>
<evidence type="ECO:0000256" key="4">
    <source>
        <dbReference type="ARBA" id="ARBA00022917"/>
    </source>
</evidence>
<evidence type="ECO:0000256" key="5">
    <source>
        <dbReference type="HAMAP-Rule" id="MF_00050"/>
    </source>
</evidence>
<reference evidence="8" key="1">
    <citation type="submission" date="2017-09" db="EMBL/GenBank/DDBJ databases">
        <title>Depth-based differentiation of microbial function through sediment-hosted aquifers and enrichment of novel symbionts in the deep terrestrial subsurface.</title>
        <authorList>
            <person name="Probst A.J."/>
            <person name="Ladd B."/>
            <person name="Jarett J.K."/>
            <person name="Geller-Mcgrath D.E."/>
            <person name="Sieber C.M.K."/>
            <person name="Emerson J.B."/>
            <person name="Anantharaman K."/>
            <person name="Thomas B.C."/>
            <person name="Malmstrom R."/>
            <person name="Stieglmeier M."/>
            <person name="Klingl A."/>
            <person name="Woyke T."/>
            <person name="Ryan C.M."/>
            <person name="Banfield J.F."/>
        </authorList>
    </citation>
    <scope>NUCLEOTIDE SEQUENCE [LARGE SCALE GENOMIC DNA]</scope>
</reference>
<dbReference type="SUPFAM" id="SSF46934">
    <property type="entry name" value="UBA-like"/>
    <property type="match status" value="1"/>
</dbReference>
<dbReference type="GO" id="GO:0005737">
    <property type="term" value="C:cytoplasm"/>
    <property type="evidence" value="ECO:0007669"/>
    <property type="project" value="UniProtKB-SubCell"/>
</dbReference>
<evidence type="ECO:0000256" key="1">
    <source>
        <dbReference type="ARBA" id="ARBA00005532"/>
    </source>
</evidence>
<dbReference type="Gene3D" id="1.10.8.10">
    <property type="entry name" value="DNA helicase RuvA subunit, C-terminal domain"/>
    <property type="match status" value="1"/>
</dbReference>
<dbReference type="FunFam" id="1.10.8.10:FF:000001">
    <property type="entry name" value="Elongation factor Ts"/>
    <property type="match status" value="1"/>
</dbReference>
<dbReference type="CDD" id="cd14275">
    <property type="entry name" value="UBA_EF-Ts"/>
    <property type="match status" value="1"/>
</dbReference>
<dbReference type="FunFam" id="1.10.286.20:FF:000001">
    <property type="entry name" value="Elongation factor Ts"/>
    <property type="match status" value="1"/>
</dbReference>
<dbReference type="EMBL" id="PEZY01000012">
    <property type="protein sequence ID" value="PIS05926.1"/>
    <property type="molecule type" value="Genomic_DNA"/>
</dbReference>
<gene>
    <name evidence="5" type="primary">tsf</name>
    <name evidence="7" type="ORF">COT80_04120</name>
</gene>